<dbReference type="AlphaFoldDB" id="A0A397UXP8"/>
<dbReference type="Proteomes" id="UP000266673">
    <property type="component" value="Unassembled WGS sequence"/>
</dbReference>
<reference evidence="1 2" key="1">
    <citation type="submission" date="2018-06" db="EMBL/GenBank/DDBJ databases">
        <title>Comparative genomics reveals the genomic features of Rhizophagus irregularis, R. cerebriforme, R. diaphanum and Gigaspora rosea, and their symbiotic lifestyle signature.</title>
        <authorList>
            <person name="Morin E."/>
            <person name="San Clemente H."/>
            <person name="Chen E.C.H."/>
            <person name="De La Providencia I."/>
            <person name="Hainaut M."/>
            <person name="Kuo A."/>
            <person name="Kohler A."/>
            <person name="Murat C."/>
            <person name="Tang N."/>
            <person name="Roy S."/>
            <person name="Loubradou J."/>
            <person name="Henrissat B."/>
            <person name="Grigoriev I.V."/>
            <person name="Corradi N."/>
            <person name="Roux C."/>
            <person name="Martin F.M."/>
        </authorList>
    </citation>
    <scope>NUCLEOTIDE SEQUENCE [LARGE SCALE GENOMIC DNA]</scope>
    <source>
        <strain evidence="1 2">DAOM 194757</strain>
    </source>
</reference>
<evidence type="ECO:0008006" key="3">
    <source>
        <dbReference type="Google" id="ProtNLM"/>
    </source>
</evidence>
<comment type="caution">
    <text evidence="1">The sequence shown here is derived from an EMBL/GenBank/DDBJ whole genome shotgun (WGS) entry which is preliminary data.</text>
</comment>
<name>A0A397UXP8_9GLOM</name>
<gene>
    <name evidence="1" type="ORF">C2G38_2042182</name>
</gene>
<dbReference type="OrthoDB" id="10248551at2759"/>
<evidence type="ECO:0000313" key="1">
    <source>
        <dbReference type="EMBL" id="RIB12016.1"/>
    </source>
</evidence>
<dbReference type="EMBL" id="QKWP01001070">
    <property type="protein sequence ID" value="RIB12016.1"/>
    <property type="molecule type" value="Genomic_DNA"/>
</dbReference>
<accession>A0A397UXP8</accession>
<organism evidence="1 2">
    <name type="scientific">Gigaspora rosea</name>
    <dbReference type="NCBI Taxonomy" id="44941"/>
    <lineage>
        <taxon>Eukaryota</taxon>
        <taxon>Fungi</taxon>
        <taxon>Fungi incertae sedis</taxon>
        <taxon>Mucoromycota</taxon>
        <taxon>Glomeromycotina</taxon>
        <taxon>Glomeromycetes</taxon>
        <taxon>Diversisporales</taxon>
        <taxon>Gigasporaceae</taxon>
        <taxon>Gigaspora</taxon>
    </lineage>
</organism>
<proteinExistence type="predicted"/>
<protein>
    <recommendedName>
        <fullName evidence="3">FAR1 domain-containing protein</fullName>
    </recommendedName>
</protein>
<evidence type="ECO:0000313" key="2">
    <source>
        <dbReference type="Proteomes" id="UP000266673"/>
    </source>
</evidence>
<sequence length="228" mass="25928">MEYVLKTSDTIDTSTVEAGRTFATFHEARATQIDSVIILGKTTKNPDNIYRQAHFACEKQEKYIRKNDAYTMKRIGCPFVISINYCKRNKEFAITRSCLEHNHEVCSDATKFSTVKAFVYTSTSLVFFALNSNKIRESISTTFLQEQHADFKKGEMHCQYINLILLPNWVYRGNKHLKLCPMVPKPPKLVNIVQGKGLPLGQIPSVDRAIDKHKPSDETGKSIGSCTW</sequence>
<keyword evidence="2" id="KW-1185">Reference proteome</keyword>